<dbReference type="Proteomes" id="UP001164539">
    <property type="component" value="Chromosome 12"/>
</dbReference>
<proteinExistence type="predicted"/>
<evidence type="ECO:0000313" key="1">
    <source>
        <dbReference type="EMBL" id="KAJ4704954.1"/>
    </source>
</evidence>
<gene>
    <name evidence="1" type="ORF">OWV82_021793</name>
</gene>
<protein>
    <submittedName>
        <fullName evidence="1">Heavy metal-associated isoprenylated plant protein</fullName>
    </submittedName>
</protein>
<sequence>MVLLCKELQDTEDGVLIRVSPKNTENSTILRIRLHCEGCNKKISKVIFKFKGVEMVSMDGSKDLVTVKGTMNVQGLISYLKEKLKTNVEVVPVKKDDYKDGDGSREKKKKKKESSSIVGKGGGDPRKKQSNTGGGGGAGNGKVDGGSSGRDEGALIKVEGREQLEFFDGYSYYSIESAQEYTRFMTAQMMHGPQLFSDENPNACSIM</sequence>
<organism evidence="1 2">
    <name type="scientific">Melia azedarach</name>
    <name type="common">Chinaberry tree</name>
    <dbReference type="NCBI Taxonomy" id="155640"/>
    <lineage>
        <taxon>Eukaryota</taxon>
        <taxon>Viridiplantae</taxon>
        <taxon>Streptophyta</taxon>
        <taxon>Embryophyta</taxon>
        <taxon>Tracheophyta</taxon>
        <taxon>Spermatophyta</taxon>
        <taxon>Magnoliopsida</taxon>
        <taxon>eudicotyledons</taxon>
        <taxon>Gunneridae</taxon>
        <taxon>Pentapetalae</taxon>
        <taxon>rosids</taxon>
        <taxon>malvids</taxon>
        <taxon>Sapindales</taxon>
        <taxon>Meliaceae</taxon>
        <taxon>Melia</taxon>
    </lineage>
</organism>
<name>A0ACC1X1B9_MELAZ</name>
<comment type="caution">
    <text evidence="1">The sequence shown here is derived from an EMBL/GenBank/DDBJ whole genome shotgun (WGS) entry which is preliminary data.</text>
</comment>
<evidence type="ECO:0000313" key="2">
    <source>
        <dbReference type="Proteomes" id="UP001164539"/>
    </source>
</evidence>
<keyword evidence="2" id="KW-1185">Reference proteome</keyword>
<accession>A0ACC1X1B9</accession>
<reference evidence="1 2" key="1">
    <citation type="journal article" date="2023" name="Science">
        <title>Complex scaffold remodeling in plant triterpene biosynthesis.</title>
        <authorList>
            <person name="De La Pena R."/>
            <person name="Hodgson H."/>
            <person name="Liu J.C."/>
            <person name="Stephenson M.J."/>
            <person name="Martin A.C."/>
            <person name="Owen C."/>
            <person name="Harkess A."/>
            <person name="Leebens-Mack J."/>
            <person name="Jimenez L.E."/>
            <person name="Osbourn A."/>
            <person name="Sattely E.S."/>
        </authorList>
    </citation>
    <scope>NUCLEOTIDE SEQUENCE [LARGE SCALE GENOMIC DNA]</scope>
    <source>
        <strain evidence="2">cv. JPN11</strain>
        <tissue evidence="1">Leaf</tissue>
    </source>
</reference>
<dbReference type="EMBL" id="CM051405">
    <property type="protein sequence ID" value="KAJ4704954.1"/>
    <property type="molecule type" value="Genomic_DNA"/>
</dbReference>